<dbReference type="InterPro" id="IPR036291">
    <property type="entry name" value="NAD(P)-bd_dom_sf"/>
</dbReference>
<dbReference type="GO" id="GO:0019305">
    <property type="term" value="P:dTDP-rhamnose biosynthetic process"/>
    <property type="evidence" value="ECO:0007669"/>
    <property type="project" value="UniProtKB-UniPathway"/>
</dbReference>
<evidence type="ECO:0000256" key="4">
    <source>
        <dbReference type="ARBA" id="ARBA00017099"/>
    </source>
</evidence>
<evidence type="ECO:0000256" key="3">
    <source>
        <dbReference type="ARBA" id="ARBA00012929"/>
    </source>
</evidence>
<evidence type="ECO:0000259" key="7">
    <source>
        <dbReference type="Pfam" id="PF04321"/>
    </source>
</evidence>
<sequence>MKKILVTGANGQLGSELKVLSSRYSQFDWVFANRITVTLDNLVLLKEQLNEIDPDIILNCGAYTAVDKAEAEKEQAFMVNHLAVELIARYSEENKAKLIHISTDYVFDGSSSIALNEEAETNPINIYGESKRAGEIACMKENLNSIIIRTSWVYSKFGNNFVKTMQRLMQERELINVVNDQIGSPTYAADLAQAMIEIIESPNWIPGIYNYSNEGEISWFEFALAIKEFGGYNCNIKGIPSASYLTPAKRPKFSLLDKSKIKLIYGLGIPNYKKSLKKMFA</sequence>
<comment type="catalytic activity">
    <reaction evidence="5">
        <text>dTDP-beta-L-rhamnose + NADP(+) = dTDP-4-dehydro-beta-L-rhamnose + NADPH + H(+)</text>
        <dbReference type="Rhea" id="RHEA:21796"/>
        <dbReference type="ChEBI" id="CHEBI:15378"/>
        <dbReference type="ChEBI" id="CHEBI:57510"/>
        <dbReference type="ChEBI" id="CHEBI:57783"/>
        <dbReference type="ChEBI" id="CHEBI:58349"/>
        <dbReference type="ChEBI" id="CHEBI:62830"/>
        <dbReference type="EC" id="1.1.1.133"/>
    </reaction>
</comment>
<comment type="pathway">
    <text evidence="1 6">Carbohydrate biosynthesis; dTDP-L-rhamnose biosynthesis.</text>
</comment>
<dbReference type="GO" id="GO:0008831">
    <property type="term" value="F:dTDP-4-dehydrorhamnose reductase activity"/>
    <property type="evidence" value="ECO:0007669"/>
    <property type="project" value="UniProtKB-EC"/>
</dbReference>
<dbReference type="EMBL" id="RCZH01000007">
    <property type="protein sequence ID" value="TPG40105.1"/>
    <property type="molecule type" value="Genomic_DNA"/>
</dbReference>
<dbReference type="Gene3D" id="3.90.25.10">
    <property type="entry name" value="UDP-galactose 4-epimerase, domain 1"/>
    <property type="match status" value="1"/>
</dbReference>
<dbReference type="EC" id="1.1.1.133" evidence="3 6"/>
<comment type="similarity">
    <text evidence="2 6">Belongs to the dTDP-4-dehydrorhamnose reductase family.</text>
</comment>
<dbReference type="InterPro" id="IPR029903">
    <property type="entry name" value="RmlD-like-bd"/>
</dbReference>
<reference evidence="8 9" key="1">
    <citation type="journal article" date="2019" name="Environ. Microbiol.">
        <title>Species interactions and distinct microbial communities in high Arctic permafrost affected cryosols are associated with the CH4 and CO2 gas fluxes.</title>
        <authorList>
            <person name="Altshuler I."/>
            <person name="Hamel J."/>
            <person name="Turney S."/>
            <person name="Magnuson E."/>
            <person name="Levesque R."/>
            <person name="Greer C."/>
            <person name="Whyte L.G."/>
        </authorList>
    </citation>
    <scope>NUCLEOTIDE SEQUENCE [LARGE SCALE GENOMIC DNA]</scope>
    <source>
        <strain evidence="8 9">42</strain>
    </source>
</reference>
<dbReference type="PANTHER" id="PTHR10491:SF4">
    <property type="entry name" value="METHIONINE ADENOSYLTRANSFERASE 2 SUBUNIT BETA"/>
    <property type="match status" value="1"/>
</dbReference>
<evidence type="ECO:0000256" key="6">
    <source>
        <dbReference type="RuleBase" id="RU364082"/>
    </source>
</evidence>
<evidence type="ECO:0000313" key="9">
    <source>
        <dbReference type="Proteomes" id="UP000319700"/>
    </source>
</evidence>
<dbReference type="UniPathway" id="UPA00124"/>
<dbReference type="RefSeq" id="WP_140507371.1">
    <property type="nucleotide sequence ID" value="NZ_RCZH01000007.1"/>
</dbReference>
<feature type="domain" description="RmlD-like substrate binding" evidence="7">
    <location>
        <begin position="3"/>
        <end position="280"/>
    </location>
</feature>
<name>A0A502EQL7_9FLAO</name>
<protein>
    <recommendedName>
        <fullName evidence="4 6">dTDP-4-dehydrorhamnose reductase</fullName>
        <ecNumber evidence="3 6">1.1.1.133</ecNumber>
    </recommendedName>
</protein>
<dbReference type="Proteomes" id="UP000319700">
    <property type="component" value="Unassembled WGS sequence"/>
</dbReference>
<keyword evidence="6 8" id="KW-0560">Oxidoreductase</keyword>
<dbReference type="SUPFAM" id="SSF51735">
    <property type="entry name" value="NAD(P)-binding Rossmann-fold domains"/>
    <property type="match status" value="1"/>
</dbReference>
<keyword evidence="9" id="KW-1185">Reference proteome</keyword>
<keyword evidence="6" id="KW-0521">NADP</keyword>
<comment type="function">
    <text evidence="6">Catalyzes the reduction of dTDP-6-deoxy-L-lyxo-4-hexulose to yield dTDP-L-rhamnose.</text>
</comment>
<accession>A0A502EQL7</accession>
<gene>
    <name evidence="8" type="primary">rfbD</name>
    <name evidence="8" type="ORF">EAH81_12460</name>
</gene>
<evidence type="ECO:0000256" key="5">
    <source>
        <dbReference type="ARBA" id="ARBA00048200"/>
    </source>
</evidence>
<dbReference type="STRING" id="29533.SAMN05444387_3051"/>
<dbReference type="OrthoDB" id="9803892at2"/>
<evidence type="ECO:0000256" key="1">
    <source>
        <dbReference type="ARBA" id="ARBA00004781"/>
    </source>
</evidence>
<dbReference type="Pfam" id="PF04321">
    <property type="entry name" value="RmlD_sub_bind"/>
    <property type="match status" value="1"/>
</dbReference>
<evidence type="ECO:0000313" key="8">
    <source>
        <dbReference type="EMBL" id="TPG40105.1"/>
    </source>
</evidence>
<dbReference type="CDD" id="cd05254">
    <property type="entry name" value="dTDP_HR_like_SDR_e"/>
    <property type="match status" value="1"/>
</dbReference>
<dbReference type="NCBIfam" id="TIGR01214">
    <property type="entry name" value="rmlD"/>
    <property type="match status" value="1"/>
</dbReference>
<dbReference type="PANTHER" id="PTHR10491">
    <property type="entry name" value="DTDP-4-DEHYDRORHAMNOSE REDUCTASE"/>
    <property type="match status" value="1"/>
</dbReference>
<dbReference type="AlphaFoldDB" id="A0A502EQL7"/>
<dbReference type="InterPro" id="IPR005913">
    <property type="entry name" value="dTDP_dehydrorham_reduct"/>
</dbReference>
<comment type="caution">
    <text evidence="8">The sequence shown here is derived from an EMBL/GenBank/DDBJ whole genome shotgun (WGS) entry which is preliminary data.</text>
</comment>
<dbReference type="Gene3D" id="3.40.50.720">
    <property type="entry name" value="NAD(P)-binding Rossmann-like Domain"/>
    <property type="match status" value="1"/>
</dbReference>
<dbReference type="GO" id="GO:0005829">
    <property type="term" value="C:cytosol"/>
    <property type="evidence" value="ECO:0007669"/>
    <property type="project" value="TreeGrafter"/>
</dbReference>
<organism evidence="8 9">
    <name type="scientific">Flavobacterium pectinovorum</name>
    <dbReference type="NCBI Taxonomy" id="29533"/>
    <lineage>
        <taxon>Bacteria</taxon>
        <taxon>Pseudomonadati</taxon>
        <taxon>Bacteroidota</taxon>
        <taxon>Flavobacteriia</taxon>
        <taxon>Flavobacteriales</taxon>
        <taxon>Flavobacteriaceae</taxon>
        <taxon>Flavobacterium</taxon>
    </lineage>
</organism>
<evidence type="ECO:0000256" key="2">
    <source>
        <dbReference type="ARBA" id="ARBA00010944"/>
    </source>
</evidence>
<proteinExistence type="inferred from homology"/>